<keyword evidence="3 6" id="KW-0812">Transmembrane</keyword>
<evidence type="ECO:0000256" key="2">
    <source>
        <dbReference type="ARBA" id="ARBA00022475"/>
    </source>
</evidence>
<dbReference type="AlphaFoldDB" id="A0A4R4DSF8"/>
<dbReference type="PANTHER" id="PTHR12677:SF59">
    <property type="entry name" value="GOLGI APPARATUS MEMBRANE PROTEIN TVP38-RELATED"/>
    <property type="match status" value="1"/>
</dbReference>
<reference evidence="8 9" key="1">
    <citation type="submission" date="2019-03" db="EMBL/GenBank/DDBJ databases">
        <title>Paracraurococcus aquatilis NE82 genome sequence.</title>
        <authorList>
            <person name="Zhao Y."/>
            <person name="Du Z."/>
        </authorList>
    </citation>
    <scope>NUCLEOTIDE SEQUENCE [LARGE SCALE GENOMIC DNA]</scope>
    <source>
        <strain evidence="8 9">NE82</strain>
    </source>
</reference>
<evidence type="ECO:0000256" key="5">
    <source>
        <dbReference type="ARBA" id="ARBA00023136"/>
    </source>
</evidence>
<dbReference type="Pfam" id="PF09335">
    <property type="entry name" value="VTT_dom"/>
    <property type="match status" value="1"/>
</dbReference>
<comment type="caution">
    <text evidence="6">Lacks conserved residue(s) required for the propagation of feature annotation.</text>
</comment>
<protein>
    <recommendedName>
        <fullName evidence="6">TVP38/TMEM64 family membrane protein</fullName>
    </recommendedName>
</protein>
<dbReference type="InterPro" id="IPR032816">
    <property type="entry name" value="VTT_dom"/>
</dbReference>
<organism evidence="8 9">
    <name type="scientific">Roseicella aquatilis</name>
    <dbReference type="NCBI Taxonomy" id="2527868"/>
    <lineage>
        <taxon>Bacteria</taxon>
        <taxon>Pseudomonadati</taxon>
        <taxon>Pseudomonadota</taxon>
        <taxon>Alphaproteobacteria</taxon>
        <taxon>Acetobacterales</taxon>
        <taxon>Roseomonadaceae</taxon>
        <taxon>Roseicella</taxon>
    </lineage>
</organism>
<feature type="transmembrane region" description="Helical" evidence="6">
    <location>
        <begin position="199"/>
        <end position="221"/>
    </location>
</feature>
<dbReference type="GO" id="GO:0005886">
    <property type="term" value="C:plasma membrane"/>
    <property type="evidence" value="ECO:0007669"/>
    <property type="project" value="UniProtKB-SubCell"/>
</dbReference>
<dbReference type="InterPro" id="IPR015414">
    <property type="entry name" value="TMEM64"/>
</dbReference>
<proteinExistence type="inferred from homology"/>
<comment type="similarity">
    <text evidence="6">Belongs to the TVP38/TMEM64 family.</text>
</comment>
<name>A0A4R4DSF8_9PROT</name>
<evidence type="ECO:0000256" key="3">
    <source>
        <dbReference type="ARBA" id="ARBA00022692"/>
    </source>
</evidence>
<dbReference type="Proteomes" id="UP000295023">
    <property type="component" value="Unassembled WGS sequence"/>
</dbReference>
<evidence type="ECO:0000256" key="1">
    <source>
        <dbReference type="ARBA" id="ARBA00004651"/>
    </source>
</evidence>
<evidence type="ECO:0000313" key="8">
    <source>
        <dbReference type="EMBL" id="TCZ64518.1"/>
    </source>
</evidence>
<dbReference type="EMBL" id="SKBM01000005">
    <property type="protein sequence ID" value="TCZ64518.1"/>
    <property type="molecule type" value="Genomic_DNA"/>
</dbReference>
<feature type="domain" description="VTT" evidence="7">
    <location>
        <begin position="73"/>
        <end position="193"/>
    </location>
</feature>
<feature type="transmembrane region" description="Helical" evidence="6">
    <location>
        <begin position="157"/>
        <end position="179"/>
    </location>
</feature>
<comment type="subcellular location">
    <subcellularLocation>
        <location evidence="1 6">Cell membrane</location>
        <topology evidence="1 6">Multi-pass membrane protein</topology>
    </subcellularLocation>
</comment>
<dbReference type="PANTHER" id="PTHR12677">
    <property type="entry name" value="GOLGI APPARATUS MEMBRANE PROTEIN TVP38-RELATED"/>
    <property type="match status" value="1"/>
</dbReference>
<evidence type="ECO:0000313" key="9">
    <source>
        <dbReference type="Proteomes" id="UP000295023"/>
    </source>
</evidence>
<evidence type="ECO:0000256" key="6">
    <source>
        <dbReference type="RuleBase" id="RU366058"/>
    </source>
</evidence>
<gene>
    <name evidence="8" type="ORF">EXY23_06635</name>
</gene>
<keyword evidence="9" id="KW-1185">Reference proteome</keyword>
<evidence type="ECO:0000259" key="7">
    <source>
        <dbReference type="Pfam" id="PF09335"/>
    </source>
</evidence>
<accession>A0A4R4DSF8</accession>
<keyword evidence="2 6" id="KW-1003">Cell membrane</keyword>
<sequence length="235" mass="24598">MNRRRRDTSNAARLRSIGKLVALAAGLILGGLLLRALGAAPGMDWVDRYIRDRGVLGETLFLLVGAGASAAGLPRQGVAFLGGYAFGAVAGSALGLLAQLLGCALSFFWARLVGRAWAERRLAGRFGRRLRPLRDALAETPFDTTLALRLLPVGNNLALNLLAGMAGIAALPFLAASALGYLPQTVVFALLGKGVRVDGAWQIGLAAAMLAGSVLLGLRLLRRHRAGRALETEPG</sequence>
<feature type="transmembrane region" description="Helical" evidence="6">
    <location>
        <begin position="84"/>
        <end position="110"/>
    </location>
</feature>
<comment type="caution">
    <text evidence="8">The sequence shown here is derived from an EMBL/GenBank/DDBJ whole genome shotgun (WGS) entry which is preliminary data.</text>
</comment>
<keyword evidence="4 6" id="KW-1133">Transmembrane helix</keyword>
<keyword evidence="5 6" id="KW-0472">Membrane</keyword>
<dbReference type="OrthoDB" id="7348996at2"/>
<evidence type="ECO:0000256" key="4">
    <source>
        <dbReference type="ARBA" id="ARBA00022989"/>
    </source>
</evidence>